<comment type="subcellular location">
    <subcellularLocation>
        <location evidence="7">Cytoplasm</location>
    </subcellularLocation>
</comment>
<comment type="function">
    <text evidence="7">Catalyzes the hydrolysis of the adenine ring of phosphoribosyl-AMP.</text>
</comment>
<reference evidence="9 10" key="1">
    <citation type="submission" date="2020-12" db="EMBL/GenBank/DDBJ databases">
        <title>Vagococcus allomyrinae sp. nov. and Enterococcus lavae sp. nov., isolated from the larvae of Allomyrina dichotoma.</title>
        <authorList>
            <person name="Lee S.D."/>
        </authorList>
    </citation>
    <scope>NUCLEOTIDE SEQUENCE [LARGE SCALE GENOMIC DNA]</scope>
    <source>
        <strain evidence="9 10">BWM-S5</strain>
    </source>
</reference>
<keyword evidence="5 7" id="KW-0378">Hydrolase</keyword>
<feature type="binding site" evidence="7">
    <location>
        <position position="72"/>
    </location>
    <ligand>
        <name>Zn(2+)</name>
        <dbReference type="ChEBI" id="CHEBI:29105"/>
        <note>ligand shared between dimeric partners</note>
    </ligand>
</feature>
<dbReference type="InterPro" id="IPR038019">
    <property type="entry name" value="PRib_AMP_CycHydrolase_sf"/>
</dbReference>
<keyword evidence="7" id="KW-0479">Metal-binding</keyword>
<dbReference type="EC" id="3.5.4.19" evidence="7"/>
<dbReference type="InterPro" id="IPR002496">
    <property type="entry name" value="PRib_AMP_CycHydrolase_dom"/>
</dbReference>
<evidence type="ECO:0000256" key="6">
    <source>
        <dbReference type="ARBA" id="ARBA00023102"/>
    </source>
</evidence>
<protein>
    <recommendedName>
        <fullName evidence="7">Phosphoribosyl-AMP cyclohydrolase</fullName>
        <shortName evidence="7">PRA-CH</shortName>
        <ecNumber evidence="7">3.5.4.19</ecNumber>
    </recommendedName>
</protein>
<evidence type="ECO:0000256" key="3">
    <source>
        <dbReference type="ARBA" id="ARBA00022490"/>
    </source>
</evidence>
<evidence type="ECO:0000313" key="10">
    <source>
        <dbReference type="Proteomes" id="UP000673375"/>
    </source>
</evidence>
<gene>
    <name evidence="7 9" type="primary">hisI</name>
    <name evidence="9" type="ORF">I6N96_03715</name>
</gene>
<evidence type="ECO:0000256" key="5">
    <source>
        <dbReference type="ARBA" id="ARBA00022801"/>
    </source>
</evidence>
<keyword evidence="4 7" id="KW-0028">Amino-acid biosynthesis</keyword>
<feature type="binding site" evidence="7">
    <location>
        <position position="95"/>
    </location>
    <ligand>
        <name>Zn(2+)</name>
        <dbReference type="ChEBI" id="CHEBI:29105"/>
        <note>ligand shared between dimeric partners</note>
    </ligand>
</feature>
<dbReference type="EMBL" id="JAEDXU010000001">
    <property type="protein sequence ID" value="MBP1045371.1"/>
    <property type="molecule type" value="Genomic_DNA"/>
</dbReference>
<proteinExistence type="inferred from homology"/>
<evidence type="ECO:0000256" key="1">
    <source>
        <dbReference type="ARBA" id="ARBA00000024"/>
    </source>
</evidence>
<dbReference type="PANTHER" id="PTHR42945">
    <property type="entry name" value="HISTIDINE BIOSYNTHESIS BIFUNCTIONAL PROTEIN"/>
    <property type="match status" value="1"/>
</dbReference>
<comment type="similarity">
    <text evidence="7">Belongs to the PRA-CH family.</text>
</comment>
<dbReference type="Pfam" id="PF01502">
    <property type="entry name" value="PRA-CH"/>
    <property type="match status" value="1"/>
</dbReference>
<comment type="pathway">
    <text evidence="2 7">Amino-acid biosynthesis; L-histidine biosynthesis; L-histidine from 5-phospho-alpha-D-ribose 1-diphosphate: step 3/9.</text>
</comment>
<evidence type="ECO:0000313" key="9">
    <source>
        <dbReference type="EMBL" id="MBP1045371.1"/>
    </source>
</evidence>
<comment type="caution">
    <text evidence="9">The sequence shown here is derived from an EMBL/GenBank/DDBJ whole genome shotgun (WGS) entry which is preliminary data.</text>
</comment>
<evidence type="ECO:0000256" key="2">
    <source>
        <dbReference type="ARBA" id="ARBA00005169"/>
    </source>
</evidence>
<feature type="binding site" evidence="7">
    <location>
        <position position="88"/>
    </location>
    <ligand>
        <name>Zn(2+)</name>
        <dbReference type="ChEBI" id="CHEBI:29105"/>
        <note>ligand shared between dimeric partners</note>
    </ligand>
</feature>
<keyword evidence="6 7" id="KW-0368">Histidine biosynthesis</keyword>
<dbReference type="GO" id="GO:0004635">
    <property type="term" value="F:phosphoribosyl-AMP cyclohydrolase activity"/>
    <property type="evidence" value="ECO:0007669"/>
    <property type="project" value="UniProtKB-EC"/>
</dbReference>
<evidence type="ECO:0000259" key="8">
    <source>
        <dbReference type="Pfam" id="PF01502"/>
    </source>
</evidence>
<keyword evidence="7" id="KW-0862">Zinc</keyword>
<evidence type="ECO:0000256" key="7">
    <source>
        <dbReference type="HAMAP-Rule" id="MF_01021"/>
    </source>
</evidence>
<comment type="cofactor">
    <cofactor evidence="7">
        <name>Zn(2+)</name>
        <dbReference type="ChEBI" id="CHEBI:29105"/>
    </cofactor>
    <text evidence="7">Binds 1 zinc ion per subunit.</text>
</comment>
<organism evidence="9 10">
    <name type="scientific">Enterococcus larvae</name>
    <dbReference type="NCBI Taxonomy" id="2794352"/>
    <lineage>
        <taxon>Bacteria</taxon>
        <taxon>Bacillati</taxon>
        <taxon>Bacillota</taxon>
        <taxon>Bacilli</taxon>
        <taxon>Lactobacillales</taxon>
        <taxon>Enterococcaceae</taxon>
        <taxon>Enterococcus</taxon>
    </lineage>
</organism>
<dbReference type="RefSeq" id="WP_209556136.1">
    <property type="nucleotide sequence ID" value="NZ_JAEDXU010000001.1"/>
</dbReference>
<comment type="subunit">
    <text evidence="7">Homodimer.</text>
</comment>
<keyword evidence="3 7" id="KW-0963">Cytoplasm</keyword>
<dbReference type="PANTHER" id="PTHR42945:SF9">
    <property type="entry name" value="HISTIDINE BIOSYNTHESIS BIFUNCTIONAL PROTEIN HISIE"/>
    <property type="match status" value="1"/>
</dbReference>
<comment type="catalytic activity">
    <reaction evidence="1 7">
        <text>1-(5-phospho-beta-D-ribosyl)-5'-AMP + H2O = 1-(5-phospho-beta-D-ribosyl)-5-[(5-phospho-beta-D-ribosylamino)methylideneamino]imidazole-4-carboxamide</text>
        <dbReference type="Rhea" id="RHEA:20049"/>
        <dbReference type="ChEBI" id="CHEBI:15377"/>
        <dbReference type="ChEBI" id="CHEBI:58435"/>
        <dbReference type="ChEBI" id="CHEBI:59457"/>
        <dbReference type="EC" id="3.5.4.19"/>
    </reaction>
</comment>
<sequence length="108" mass="12310">MKPDFSKGLVPAIIIEDQTDEVLMLAYMNEESFNKTLETKTTWFYSRSRESLWNKGETSGHTQKVKKITTDCDQDTLLIRVDQTGPACHTGAHSCFFNLIFEEGQEDA</sequence>
<dbReference type="Gene3D" id="3.10.20.810">
    <property type="entry name" value="Phosphoribosyl-AMP cyclohydrolase"/>
    <property type="match status" value="1"/>
</dbReference>
<accession>A0ABS4CGT7</accession>
<dbReference type="SUPFAM" id="SSF141734">
    <property type="entry name" value="HisI-like"/>
    <property type="match status" value="1"/>
</dbReference>
<dbReference type="NCBIfam" id="NF000768">
    <property type="entry name" value="PRK00051.1"/>
    <property type="match status" value="1"/>
</dbReference>
<feature type="binding site" evidence="7">
    <location>
        <position position="71"/>
    </location>
    <ligand>
        <name>Mg(2+)</name>
        <dbReference type="ChEBI" id="CHEBI:18420"/>
    </ligand>
</feature>
<feature type="binding site" evidence="7">
    <location>
        <position position="73"/>
    </location>
    <ligand>
        <name>Mg(2+)</name>
        <dbReference type="ChEBI" id="CHEBI:18420"/>
    </ligand>
</feature>
<dbReference type="HAMAP" id="MF_01021">
    <property type="entry name" value="HisI"/>
    <property type="match status" value="1"/>
</dbReference>
<feature type="domain" description="Phosphoribosyl-AMP cyclohydrolase" evidence="8">
    <location>
        <begin position="24"/>
        <end position="97"/>
    </location>
</feature>
<name>A0ABS4CGT7_9ENTE</name>
<dbReference type="InterPro" id="IPR026660">
    <property type="entry name" value="PRA-CH"/>
</dbReference>
<comment type="cofactor">
    <cofactor evidence="7">
        <name>Mg(2+)</name>
        <dbReference type="ChEBI" id="CHEBI:18420"/>
    </cofactor>
    <text evidence="7">Binds 1 Mg(2+) ion per subunit.</text>
</comment>
<keyword evidence="10" id="KW-1185">Reference proteome</keyword>
<dbReference type="Proteomes" id="UP000673375">
    <property type="component" value="Unassembled WGS sequence"/>
</dbReference>
<evidence type="ECO:0000256" key="4">
    <source>
        <dbReference type="ARBA" id="ARBA00022605"/>
    </source>
</evidence>
<keyword evidence="7" id="KW-0460">Magnesium</keyword>
<feature type="binding site" evidence="7">
    <location>
        <position position="75"/>
    </location>
    <ligand>
        <name>Mg(2+)</name>
        <dbReference type="ChEBI" id="CHEBI:18420"/>
    </ligand>
</feature>